<accession>A0A399D4Y1</accession>
<dbReference type="Proteomes" id="UP000266441">
    <property type="component" value="Unassembled WGS sequence"/>
</dbReference>
<dbReference type="RefSeq" id="WP_119349563.1">
    <property type="nucleotide sequence ID" value="NZ_QWET01000005.1"/>
</dbReference>
<name>A0A399D4Y1_9BACT</name>
<comment type="caution">
    <text evidence="1">The sequence shown here is derived from an EMBL/GenBank/DDBJ whole genome shotgun (WGS) entry which is preliminary data.</text>
</comment>
<proteinExistence type="predicted"/>
<evidence type="ECO:0000313" key="1">
    <source>
        <dbReference type="EMBL" id="RIH65722.1"/>
    </source>
</evidence>
<dbReference type="SUPFAM" id="SSF54427">
    <property type="entry name" value="NTF2-like"/>
    <property type="match status" value="1"/>
</dbReference>
<dbReference type="InterPro" id="IPR032710">
    <property type="entry name" value="NTF2-like_dom_sf"/>
</dbReference>
<dbReference type="PANTHER" id="PTHR38436:SF1">
    <property type="entry name" value="ESTER CYCLASE"/>
    <property type="match status" value="1"/>
</dbReference>
<dbReference type="GO" id="GO:0030638">
    <property type="term" value="P:polyketide metabolic process"/>
    <property type="evidence" value="ECO:0007669"/>
    <property type="project" value="InterPro"/>
</dbReference>
<dbReference type="Gene3D" id="3.10.450.50">
    <property type="match status" value="1"/>
</dbReference>
<dbReference type="AlphaFoldDB" id="A0A399D4Y1"/>
<dbReference type="InterPro" id="IPR009959">
    <property type="entry name" value="Cyclase_SnoaL-like"/>
</dbReference>
<reference evidence="1 2" key="1">
    <citation type="journal article" date="2015" name="Int. J. Syst. Evol. Microbiol.">
        <title>Mariniphaga sediminis sp. nov., isolated from coastal sediment.</title>
        <authorList>
            <person name="Wang F.Q."/>
            <person name="Shen Q.Y."/>
            <person name="Chen G.J."/>
            <person name="Du Z.J."/>
        </authorList>
    </citation>
    <scope>NUCLEOTIDE SEQUENCE [LARGE SCALE GENOMIC DNA]</scope>
    <source>
        <strain evidence="1 2">SY21</strain>
    </source>
</reference>
<dbReference type="EMBL" id="QWET01000005">
    <property type="protein sequence ID" value="RIH65722.1"/>
    <property type="molecule type" value="Genomic_DNA"/>
</dbReference>
<dbReference type="PANTHER" id="PTHR38436">
    <property type="entry name" value="POLYKETIDE CYCLASE SNOAL-LIKE DOMAIN"/>
    <property type="match status" value="1"/>
</dbReference>
<dbReference type="OrthoDB" id="4774596at2"/>
<sequence>MKTNEKIFRILIEEGFSKGNVSVFDAYSSPDFVENQYGFFPPNVEGVKKAINSLHYAFPDFSLTIEDLIADSSKVWGRMTGRGTHKNKFGPMYPTGKKFEITVIDIMRFETGKLIEHWGVPDKLALMEQLGMKPPPKLIMKIMSLVNK</sequence>
<keyword evidence="2" id="KW-1185">Reference proteome</keyword>
<protein>
    <submittedName>
        <fullName evidence="1">Ester cyclase</fullName>
    </submittedName>
</protein>
<gene>
    <name evidence="1" type="ORF">D1164_08675</name>
</gene>
<organism evidence="1 2">
    <name type="scientific">Mariniphaga sediminis</name>
    <dbReference type="NCBI Taxonomy" id="1628158"/>
    <lineage>
        <taxon>Bacteria</taxon>
        <taxon>Pseudomonadati</taxon>
        <taxon>Bacteroidota</taxon>
        <taxon>Bacteroidia</taxon>
        <taxon>Marinilabiliales</taxon>
        <taxon>Prolixibacteraceae</taxon>
        <taxon>Mariniphaga</taxon>
    </lineage>
</organism>
<evidence type="ECO:0000313" key="2">
    <source>
        <dbReference type="Proteomes" id="UP000266441"/>
    </source>
</evidence>
<dbReference type="Pfam" id="PF07366">
    <property type="entry name" value="SnoaL"/>
    <property type="match status" value="1"/>
</dbReference>